<dbReference type="AlphaFoldDB" id="A0AAD9KI23"/>
<dbReference type="Proteomes" id="UP001209878">
    <property type="component" value="Unassembled WGS sequence"/>
</dbReference>
<evidence type="ECO:0000313" key="3">
    <source>
        <dbReference type="Proteomes" id="UP001209878"/>
    </source>
</evidence>
<proteinExistence type="predicted"/>
<sequence length="106" mass="11987">MDSTLFYHPEVPLANRYSVLSESDQLHDEPGSPLHTSSPKAAQNLPKDTKNTLRILVVNTRSIFKKRNTLALTTESISPDIIIATETQNFSHLAMTQYLEQTEMRT</sequence>
<accession>A0AAD9KI23</accession>
<reference evidence="2" key="1">
    <citation type="journal article" date="2023" name="Mol. Biol. Evol.">
        <title>Third-Generation Sequencing Reveals the Adaptive Role of the Epigenome in Three Deep-Sea Polychaetes.</title>
        <authorList>
            <person name="Perez M."/>
            <person name="Aroh O."/>
            <person name="Sun Y."/>
            <person name="Lan Y."/>
            <person name="Juniper S.K."/>
            <person name="Young C.R."/>
            <person name="Angers B."/>
            <person name="Qian P.Y."/>
        </authorList>
    </citation>
    <scope>NUCLEOTIDE SEQUENCE</scope>
    <source>
        <strain evidence="2">R07B-5</strain>
    </source>
</reference>
<dbReference type="EMBL" id="JAODUO010001052">
    <property type="protein sequence ID" value="KAK2171561.1"/>
    <property type="molecule type" value="Genomic_DNA"/>
</dbReference>
<protein>
    <submittedName>
        <fullName evidence="2">Uncharacterized protein</fullName>
    </submittedName>
</protein>
<evidence type="ECO:0000313" key="2">
    <source>
        <dbReference type="EMBL" id="KAK2171561.1"/>
    </source>
</evidence>
<comment type="caution">
    <text evidence="2">The sequence shown here is derived from an EMBL/GenBank/DDBJ whole genome shotgun (WGS) entry which is preliminary data.</text>
</comment>
<feature type="region of interest" description="Disordered" evidence="1">
    <location>
        <begin position="22"/>
        <end position="49"/>
    </location>
</feature>
<organism evidence="2 3">
    <name type="scientific">Ridgeia piscesae</name>
    <name type="common">Tubeworm</name>
    <dbReference type="NCBI Taxonomy" id="27915"/>
    <lineage>
        <taxon>Eukaryota</taxon>
        <taxon>Metazoa</taxon>
        <taxon>Spiralia</taxon>
        <taxon>Lophotrochozoa</taxon>
        <taxon>Annelida</taxon>
        <taxon>Polychaeta</taxon>
        <taxon>Sedentaria</taxon>
        <taxon>Canalipalpata</taxon>
        <taxon>Sabellida</taxon>
        <taxon>Siboglinidae</taxon>
        <taxon>Ridgeia</taxon>
    </lineage>
</organism>
<evidence type="ECO:0000256" key="1">
    <source>
        <dbReference type="SAM" id="MobiDB-lite"/>
    </source>
</evidence>
<name>A0AAD9KI23_RIDPI</name>
<keyword evidence="3" id="KW-1185">Reference proteome</keyword>
<gene>
    <name evidence="2" type="ORF">NP493_1044g00017</name>
</gene>